<protein>
    <submittedName>
        <fullName evidence="1">Uncharacterized protein</fullName>
    </submittedName>
</protein>
<dbReference type="HOGENOM" id="CLU_1090272_0_0_1"/>
<evidence type="ECO:0000313" key="1">
    <source>
        <dbReference type="EMBL" id="CAF06084.1"/>
    </source>
</evidence>
<sequence length="257" mass="30289">MPSSPQTSKPLLFRLPLEVRLMIYRHAWKVDPKPHTKRGTRQLTTSYLKQQLTAIGRLGAICQQMRTEAFDEYFHHAQAFLRWDYDGSGSKTRHNHSYKELILSSPTLLAHLRHVSFHWADKEVHKGEYVSPMEALYWLQCLKQLKTLELVIPRGYVRGDYFGDSYRQKQVLLSLSNLRGLEKATIKFEDYPYHFDNPEYLLSRLSERCLVRKFMKEFESLVTLPKLLEGAEPPCQAIKEHLGCLNPRWLWNRSDRI</sequence>
<dbReference type="VEuPathDB" id="FungiDB:NCU04365"/>
<gene>
    <name evidence="1" type="ORF">29E8.510</name>
</gene>
<dbReference type="OrthoDB" id="10331656at2759"/>
<dbReference type="OMA" id="AFDEYFH"/>
<organism evidence="1">
    <name type="scientific">Neurospora crassa</name>
    <dbReference type="NCBI Taxonomy" id="5141"/>
    <lineage>
        <taxon>Eukaryota</taxon>
        <taxon>Fungi</taxon>
        <taxon>Dikarya</taxon>
        <taxon>Ascomycota</taxon>
        <taxon>Pezizomycotina</taxon>
        <taxon>Sordariomycetes</taxon>
        <taxon>Sordariomycetidae</taxon>
        <taxon>Sordariales</taxon>
        <taxon>Sordariaceae</taxon>
        <taxon>Neurospora</taxon>
    </lineage>
</organism>
<reference evidence="1" key="1">
    <citation type="submission" date="2004-01" db="EMBL/GenBank/DDBJ databases">
        <authorList>
            <person name="Schulte U."/>
            <person name="Aign V."/>
            <person name="Hoheisel J."/>
            <person name="Brandt P."/>
            <person name="Fartmann B."/>
            <person name="Holland R."/>
            <person name="Nyakatura G."/>
            <person name="Mewes H.W."/>
            <person name="Mannhaupt G."/>
        </authorList>
    </citation>
    <scope>NUCLEOTIDE SEQUENCE</scope>
</reference>
<proteinExistence type="predicted"/>
<name>Q6M975_NEUCS</name>
<dbReference type="AlphaFoldDB" id="Q6M975"/>
<dbReference type="eggNOG" id="ENOG502RJW9">
    <property type="taxonomic scope" value="Eukaryota"/>
</dbReference>
<dbReference type="SMR" id="Q6M975"/>
<reference evidence="1" key="2">
    <citation type="submission" date="2004-01" db="EMBL/GenBank/DDBJ databases">
        <authorList>
            <person name="German Neurospora genome project"/>
        </authorList>
    </citation>
    <scope>NUCLEOTIDE SEQUENCE</scope>
</reference>
<accession>Q6M975</accession>
<dbReference type="EMBL" id="BX908809">
    <property type="protein sequence ID" value="CAF06084.1"/>
    <property type="molecule type" value="Genomic_DNA"/>
</dbReference>